<evidence type="ECO:0008006" key="4">
    <source>
        <dbReference type="Google" id="ProtNLM"/>
    </source>
</evidence>
<organism evidence="2 3">
    <name type="scientific">Meganyctiphanes norvegica</name>
    <name type="common">Northern krill</name>
    <name type="synonym">Thysanopoda norvegica</name>
    <dbReference type="NCBI Taxonomy" id="48144"/>
    <lineage>
        <taxon>Eukaryota</taxon>
        <taxon>Metazoa</taxon>
        <taxon>Ecdysozoa</taxon>
        <taxon>Arthropoda</taxon>
        <taxon>Crustacea</taxon>
        <taxon>Multicrustacea</taxon>
        <taxon>Malacostraca</taxon>
        <taxon>Eumalacostraca</taxon>
        <taxon>Eucarida</taxon>
        <taxon>Euphausiacea</taxon>
        <taxon>Euphausiidae</taxon>
        <taxon>Meganyctiphanes</taxon>
    </lineage>
</organism>
<dbReference type="PANTHER" id="PTHR48209">
    <property type="entry name" value="AGL056WP"/>
    <property type="match status" value="1"/>
</dbReference>
<dbReference type="PANTHER" id="PTHR48209:SF2">
    <property type="entry name" value="FI24008P1"/>
    <property type="match status" value="1"/>
</dbReference>
<comment type="caution">
    <text evidence="2">The sequence shown here is derived from an EMBL/GenBank/DDBJ whole genome shotgun (WGS) entry which is preliminary data.</text>
</comment>
<feature type="region of interest" description="Disordered" evidence="1">
    <location>
        <begin position="224"/>
        <end position="430"/>
    </location>
</feature>
<dbReference type="Proteomes" id="UP001497623">
    <property type="component" value="Unassembled WGS sequence"/>
</dbReference>
<proteinExistence type="predicted"/>
<feature type="compositionally biased region" description="Basic and acidic residues" evidence="1">
    <location>
        <begin position="98"/>
        <end position="130"/>
    </location>
</feature>
<reference evidence="2 3" key="1">
    <citation type="submission" date="2024-05" db="EMBL/GenBank/DDBJ databases">
        <authorList>
            <person name="Wallberg A."/>
        </authorList>
    </citation>
    <scope>NUCLEOTIDE SEQUENCE [LARGE SCALE GENOMIC DNA]</scope>
</reference>
<accession>A0AAV2RPA0</accession>
<gene>
    <name evidence="2" type="ORF">MNOR_LOCUS26173</name>
</gene>
<dbReference type="EMBL" id="CAXKWB010025769">
    <property type="protein sequence ID" value="CAL4128654.1"/>
    <property type="molecule type" value="Genomic_DNA"/>
</dbReference>
<evidence type="ECO:0000256" key="1">
    <source>
        <dbReference type="SAM" id="MobiDB-lite"/>
    </source>
</evidence>
<dbReference type="AlphaFoldDB" id="A0AAV2RPA0"/>
<feature type="compositionally biased region" description="Basic residues" evidence="1">
    <location>
        <begin position="261"/>
        <end position="273"/>
    </location>
</feature>
<feature type="region of interest" description="Disordered" evidence="1">
    <location>
        <begin position="98"/>
        <end position="139"/>
    </location>
</feature>
<keyword evidence="3" id="KW-1185">Reference proteome</keyword>
<evidence type="ECO:0000313" key="2">
    <source>
        <dbReference type="EMBL" id="CAL4128654.1"/>
    </source>
</evidence>
<feature type="compositionally biased region" description="Acidic residues" evidence="1">
    <location>
        <begin position="278"/>
        <end position="365"/>
    </location>
</feature>
<name>A0AAV2RPA0_MEGNR</name>
<feature type="non-terminal residue" evidence="2">
    <location>
        <position position="1"/>
    </location>
</feature>
<evidence type="ECO:0000313" key="3">
    <source>
        <dbReference type="Proteomes" id="UP001497623"/>
    </source>
</evidence>
<sequence>VTESHHAKGALTLQLLRADALLAYNRSVARARQKPPRPPAFCHKCQCPQQFKHNRTVEHQLVVKYLNARCCGRTYQSRSEYEEHRLSLVHLRKIMEADKAKEEKETQEGNQEKEGEADNQEDKNESKEDSTVAQEGTNTDAAVAVANILSKHQEGEEQYTAETMPVYDPAVSIGHQFVSHKTQLHCRLCSRHFQASGKALSQHCRSESHYSAIVENLKQEEAIQRREAAEQRAKEEEERKKKEKEEEEKKAEEKEEERERGRRRGAGRRRRGSKGSDYDDDSEGEEEEEEEEEANGDNDDEDQVKEEEEEEENNEEHEDENNEEENNEEENEEENENEHDEEQDNDNEDQYKEEEEEEEEEETEEKEDKVTEMVEIPNVRRSRRRSVSTEPDDDSAPASPTRRRKRSISQDPEECPTPTRRSRRQSSSQE</sequence>
<protein>
    <recommendedName>
        <fullName evidence="4">Matrin-type domain-containing protein</fullName>
    </recommendedName>
</protein>
<feature type="compositionally biased region" description="Basic and acidic residues" evidence="1">
    <location>
        <begin position="224"/>
        <end position="260"/>
    </location>
</feature>